<evidence type="ECO:0000256" key="12">
    <source>
        <dbReference type="SAM" id="MobiDB-lite"/>
    </source>
</evidence>
<evidence type="ECO:0000256" key="7">
    <source>
        <dbReference type="ARBA" id="ARBA00023015"/>
    </source>
</evidence>
<keyword evidence="6" id="KW-0862">Zinc</keyword>
<dbReference type="Ensembl" id="ENSABRT00000016196.1">
    <property type="protein sequence ID" value="ENSABRP00000011313.1"/>
    <property type="gene ID" value="ENSABRG00000010151.1"/>
</dbReference>
<evidence type="ECO:0000259" key="13">
    <source>
        <dbReference type="PROSITE" id="PS50157"/>
    </source>
</evidence>
<evidence type="ECO:0000256" key="9">
    <source>
        <dbReference type="ARBA" id="ARBA00023163"/>
    </source>
</evidence>
<proteinExistence type="inferred from homology"/>
<evidence type="ECO:0000256" key="11">
    <source>
        <dbReference type="PROSITE-ProRule" id="PRU00042"/>
    </source>
</evidence>
<feature type="compositionally biased region" description="Polar residues" evidence="12">
    <location>
        <begin position="48"/>
        <end position="65"/>
    </location>
</feature>
<comment type="subcellular location">
    <subcellularLocation>
        <location evidence="1">Nucleus</location>
    </subcellularLocation>
</comment>
<accession>A0A8B9I5X5</accession>
<evidence type="ECO:0000256" key="10">
    <source>
        <dbReference type="ARBA" id="ARBA00023242"/>
    </source>
</evidence>
<dbReference type="PANTHER" id="PTHR24404">
    <property type="entry name" value="ZINC FINGER PROTEIN"/>
    <property type="match status" value="1"/>
</dbReference>
<keyword evidence="8" id="KW-0238">DNA-binding</keyword>
<dbReference type="PANTHER" id="PTHR24404:SF41">
    <property type="entry name" value="ZINC FINGER PROTEIN 613"/>
    <property type="match status" value="1"/>
</dbReference>
<organism evidence="14 15">
    <name type="scientific">Anser brachyrhynchus</name>
    <name type="common">Pink-footed goose</name>
    <dbReference type="NCBI Taxonomy" id="132585"/>
    <lineage>
        <taxon>Eukaryota</taxon>
        <taxon>Metazoa</taxon>
        <taxon>Chordata</taxon>
        <taxon>Craniata</taxon>
        <taxon>Vertebrata</taxon>
        <taxon>Euteleostomi</taxon>
        <taxon>Archelosauria</taxon>
        <taxon>Archosauria</taxon>
        <taxon>Dinosauria</taxon>
        <taxon>Saurischia</taxon>
        <taxon>Theropoda</taxon>
        <taxon>Coelurosauria</taxon>
        <taxon>Aves</taxon>
        <taxon>Neognathae</taxon>
        <taxon>Galloanserae</taxon>
        <taxon>Anseriformes</taxon>
        <taxon>Anatidae</taxon>
        <taxon>Anserinae</taxon>
        <taxon>Anser</taxon>
    </lineage>
</organism>
<feature type="region of interest" description="Disordered" evidence="12">
    <location>
        <begin position="98"/>
        <end position="232"/>
    </location>
</feature>
<dbReference type="GeneTree" id="ENSGT00940000161688"/>
<dbReference type="Gene3D" id="3.30.160.60">
    <property type="entry name" value="Classic Zinc Finger"/>
    <property type="match status" value="5"/>
</dbReference>
<comment type="similarity">
    <text evidence="2">Belongs to the krueppel C2H2-type zinc-finger protein family.</text>
</comment>
<reference evidence="14" key="2">
    <citation type="submission" date="2025-09" db="UniProtKB">
        <authorList>
            <consortium name="Ensembl"/>
        </authorList>
    </citation>
    <scope>IDENTIFICATION</scope>
</reference>
<feature type="compositionally biased region" description="Basic and acidic residues" evidence="12">
    <location>
        <begin position="115"/>
        <end position="132"/>
    </location>
</feature>
<feature type="compositionally biased region" description="Basic and acidic residues" evidence="12">
    <location>
        <begin position="180"/>
        <end position="202"/>
    </location>
</feature>
<dbReference type="AlphaFoldDB" id="A0A8B9I5X5"/>
<keyword evidence="7" id="KW-0805">Transcription regulation</keyword>
<dbReference type="GO" id="GO:0005634">
    <property type="term" value="C:nucleus"/>
    <property type="evidence" value="ECO:0007669"/>
    <property type="project" value="UniProtKB-SubCell"/>
</dbReference>
<feature type="region of interest" description="Disordered" evidence="12">
    <location>
        <begin position="369"/>
        <end position="397"/>
    </location>
</feature>
<feature type="region of interest" description="Disordered" evidence="12">
    <location>
        <begin position="33"/>
        <end position="67"/>
    </location>
</feature>
<keyword evidence="10" id="KW-0539">Nucleus</keyword>
<sequence>RKAGEVSRAETVWLRAVSSGGLVTVCDSGILGRPGEKFSKDPSPGVTWDSQWNSETMETSTTRNSFGDDARYNQAFGEHLDFFSAQENNVGKRPCAYSKCERDSSQQEHLPAPQGDREETFPGPVCEKRLSERMLQQQPGAPGEKGGGQRAAPASREGLPSGPPLTARVERGQKAAGGSRLREHSGLCAEDRPSVGHGEKLPAENPLPSPCGDDPRDVSEAPKGSLVSQQQSQGRGKSYICNDCGKSFVCHSWLVRHQMTHTGERPYKCSECDKSYRRKDYLLNHLRRHSGEGLFQCHLCRKRFVLRRSLIKHQEIKRNEWKNNIFSISPSIYFCKQCRNHLLVFMALNFFVCINFEVLLAGEKLTEPHRKSGAGQANRTTGSRRGNSPPGRGEPDEFKEILLYQETQTGERLYACAECRKTFKLKIGLLKQKQVHTGKNQVLSHIRTDCGKSFGHHADLIRHQRTHAGERPYNHFTET</sequence>
<feature type="domain" description="C2H2-type" evidence="13">
    <location>
        <begin position="414"/>
        <end position="441"/>
    </location>
</feature>
<dbReference type="GO" id="GO:0008270">
    <property type="term" value="F:zinc ion binding"/>
    <property type="evidence" value="ECO:0007669"/>
    <property type="project" value="UniProtKB-KW"/>
</dbReference>
<keyword evidence="9" id="KW-0804">Transcription</keyword>
<feature type="domain" description="C2H2-type" evidence="13">
    <location>
        <begin position="445"/>
        <end position="472"/>
    </location>
</feature>
<keyword evidence="5 11" id="KW-0863">Zinc-finger</keyword>
<dbReference type="SUPFAM" id="SSF57667">
    <property type="entry name" value="beta-beta-alpha zinc fingers"/>
    <property type="match status" value="4"/>
</dbReference>
<reference evidence="14" key="1">
    <citation type="submission" date="2025-08" db="UniProtKB">
        <authorList>
            <consortium name="Ensembl"/>
        </authorList>
    </citation>
    <scope>IDENTIFICATION</scope>
</reference>
<dbReference type="InterPro" id="IPR050589">
    <property type="entry name" value="Ikaros_C2H2-ZF"/>
</dbReference>
<evidence type="ECO:0000256" key="1">
    <source>
        <dbReference type="ARBA" id="ARBA00004123"/>
    </source>
</evidence>
<dbReference type="Proteomes" id="UP000694426">
    <property type="component" value="Unplaced"/>
</dbReference>
<dbReference type="PROSITE" id="PS50157">
    <property type="entry name" value="ZINC_FINGER_C2H2_2"/>
    <property type="match status" value="5"/>
</dbReference>
<evidence type="ECO:0000256" key="5">
    <source>
        <dbReference type="ARBA" id="ARBA00022771"/>
    </source>
</evidence>
<dbReference type="SMART" id="SM00355">
    <property type="entry name" value="ZnF_C2H2"/>
    <property type="match status" value="5"/>
</dbReference>
<evidence type="ECO:0000256" key="4">
    <source>
        <dbReference type="ARBA" id="ARBA00022737"/>
    </source>
</evidence>
<dbReference type="GO" id="GO:0006357">
    <property type="term" value="P:regulation of transcription by RNA polymerase II"/>
    <property type="evidence" value="ECO:0007669"/>
    <property type="project" value="TreeGrafter"/>
</dbReference>
<evidence type="ECO:0000256" key="6">
    <source>
        <dbReference type="ARBA" id="ARBA00022833"/>
    </source>
</evidence>
<dbReference type="InterPro" id="IPR013087">
    <property type="entry name" value="Znf_C2H2_type"/>
</dbReference>
<evidence type="ECO:0000313" key="15">
    <source>
        <dbReference type="Proteomes" id="UP000694426"/>
    </source>
</evidence>
<keyword evidence="15" id="KW-1185">Reference proteome</keyword>
<dbReference type="GO" id="GO:0000978">
    <property type="term" value="F:RNA polymerase II cis-regulatory region sequence-specific DNA binding"/>
    <property type="evidence" value="ECO:0007669"/>
    <property type="project" value="TreeGrafter"/>
</dbReference>
<feature type="domain" description="C2H2-type" evidence="13">
    <location>
        <begin position="267"/>
        <end position="294"/>
    </location>
</feature>
<protein>
    <recommendedName>
        <fullName evidence="13">C2H2-type domain-containing protein</fullName>
    </recommendedName>
</protein>
<dbReference type="Pfam" id="PF00096">
    <property type="entry name" value="zf-C2H2"/>
    <property type="match status" value="3"/>
</dbReference>
<dbReference type="FunFam" id="3.30.160.60:FF:000187">
    <property type="entry name" value="zinc finger protein 37 homolog"/>
    <property type="match status" value="1"/>
</dbReference>
<dbReference type="PROSITE" id="PS00028">
    <property type="entry name" value="ZINC_FINGER_C2H2_1"/>
    <property type="match status" value="2"/>
</dbReference>
<evidence type="ECO:0000313" key="14">
    <source>
        <dbReference type="Ensembl" id="ENSABRP00000011313.1"/>
    </source>
</evidence>
<keyword evidence="4" id="KW-0677">Repeat</keyword>
<feature type="domain" description="C2H2-type" evidence="13">
    <location>
        <begin position="239"/>
        <end position="266"/>
    </location>
</feature>
<feature type="domain" description="C2H2-type" evidence="13">
    <location>
        <begin position="295"/>
        <end position="322"/>
    </location>
</feature>
<evidence type="ECO:0000256" key="2">
    <source>
        <dbReference type="ARBA" id="ARBA00006991"/>
    </source>
</evidence>
<dbReference type="InterPro" id="IPR036236">
    <property type="entry name" value="Znf_C2H2_sf"/>
</dbReference>
<evidence type="ECO:0000256" key="3">
    <source>
        <dbReference type="ARBA" id="ARBA00022723"/>
    </source>
</evidence>
<dbReference type="FunFam" id="3.30.160.60:FF:000358">
    <property type="entry name" value="zinc finger protein 24"/>
    <property type="match status" value="1"/>
</dbReference>
<keyword evidence="3" id="KW-0479">Metal-binding</keyword>
<name>A0A8B9I5X5_9AVES</name>
<dbReference type="GO" id="GO:0003700">
    <property type="term" value="F:DNA-binding transcription factor activity"/>
    <property type="evidence" value="ECO:0007669"/>
    <property type="project" value="TreeGrafter"/>
</dbReference>
<evidence type="ECO:0000256" key="8">
    <source>
        <dbReference type="ARBA" id="ARBA00023125"/>
    </source>
</evidence>